<dbReference type="Pfam" id="PF01082">
    <property type="entry name" value="Cu2_monooxygen"/>
    <property type="match status" value="1"/>
</dbReference>
<evidence type="ECO:0000259" key="4">
    <source>
        <dbReference type="Pfam" id="PF03712"/>
    </source>
</evidence>
<dbReference type="PANTHER" id="PTHR10157">
    <property type="entry name" value="DOPAMINE BETA HYDROXYLASE RELATED"/>
    <property type="match status" value="1"/>
</dbReference>
<evidence type="ECO:0000313" key="7">
    <source>
        <dbReference type="Proteomes" id="UP001186944"/>
    </source>
</evidence>
<keyword evidence="7" id="KW-1185">Reference proteome</keyword>
<sequence length="637" mass="71496">MNNLVIDGKILFSRKESSAEETELFTFLGLLYLICNTTAFKSYQTFIPNGADVPDPCRTNEIWAAVGHVTATGGTDRNPFGLDFVVQGKEWTEELCQMDSDGDGRSNGEELGDPDCMWRRGIENVGMGTALSHPGICDPQESPYCKQKNGWLNCESEKFECDAINESETRNFTIQFPRMEIPRASTTYICMIVDAPTDQDYHIVASSPIIDNTDMVHHILLYGCVEDGPYGPLEQSSNEPFTCGMGATMQCMTDLLSVWVIGSKGECMHKDAGFRIGPNGYKKLAIQMHWTNSDRRGNLHDSSGMVVHITPRLRPYDAGILWTGQSYMEIPPGQSSYSINGSCTEECTKAMFKEDIKLIGALSHMHLTGKGQTVEQYRGGQLLRTVLETKTYSYNRPEPLMFPEPITVKAGDELRTMCTYDTSSRKRITFGGDSTDDEMCIAFIQFYPKNIVPMPLCMNFKDLSLCKTAPQYKESFPDLLHGCDVLDFAALGNPVVFDFVLNVRSKCRPYFCLEECKKALRKMQKHPCLKGDVWEYLKFQLLNIKTKTFMSDQLEKLMAAYTSCDRELGEEVGVTKGENNMVKYMNPDVDCSQCQKNTPQSQATNTECDLKNSASAIFKDIISIFMPIMVTLVSMIV</sequence>
<dbReference type="InterPro" id="IPR008977">
    <property type="entry name" value="PHM/PNGase_F_dom_sf"/>
</dbReference>
<dbReference type="Gene3D" id="2.60.120.310">
    <property type="entry name" value="Copper type II, ascorbate-dependent monooxygenase, N-terminal domain"/>
    <property type="match status" value="1"/>
</dbReference>
<dbReference type="PANTHER" id="PTHR10157:SF23">
    <property type="entry name" value="MOXD1 HOMOLOG 1"/>
    <property type="match status" value="1"/>
</dbReference>
<keyword evidence="1" id="KW-1015">Disulfide bond</keyword>
<dbReference type="AlphaFoldDB" id="A0AA88Y5P7"/>
<dbReference type="SUPFAM" id="SSF49742">
    <property type="entry name" value="PHM/PNGase F"/>
    <property type="match status" value="2"/>
</dbReference>
<comment type="caution">
    <text evidence="6">The sequence shown here is derived from an EMBL/GenBank/DDBJ whole genome shotgun (WGS) entry which is preliminary data.</text>
</comment>
<dbReference type="InterPro" id="IPR014784">
    <property type="entry name" value="Cu2_ascorb_mOase-like_C"/>
</dbReference>
<dbReference type="EMBL" id="VSWD01000007">
    <property type="protein sequence ID" value="KAK3098156.1"/>
    <property type="molecule type" value="Genomic_DNA"/>
</dbReference>
<evidence type="ECO:0000256" key="2">
    <source>
        <dbReference type="ARBA" id="ARBA00023180"/>
    </source>
</evidence>
<dbReference type="Pfam" id="PF24784">
    <property type="entry name" value="Temptin_C"/>
    <property type="match status" value="1"/>
</dbReference>
<dbReference type="InterPro" id="IPR000323">
    <property type="entry name" value="Cu2_ascorb_mOase_N"/>
</dbReference>
<evidence type="ECO:0000256" key="1">
    <source>
        <dbReference type="ARBA" id="ARBA00023157"/>
    </source>
</evidence>
<proteinExistence type="predicted"/>
<dbReference type="Pfam" id="PF03712">
    <property type="entry name" value="Cu2_monoox_C"/>
    <property type="match status" value="1"/>
</dbReference>
<keyword evidence="2" id="KW-0325">Glycoprotein</keyword>
<evidence type="ECO:0000259" key="3">
    <source>
        <dbReference type="Pfam" id="PF01082"/>
    </source>
</evidence>
<dbReference type="InterPro" id="IPR000945">
    <property type="entry name" value="DBH-like"/>
</dbReference>
<dbReference type="InterPro" id="IPR024548">
    <property type="entry name" value="Cu2_monoox_C"/>
</dbReference>
<feature type="domain" description="Copper type II ascorbate-dependent monooxygenase C-terminal" evidence="4">
    <location>
        <begin position="316"/>
        <end position="460"/>
    </location>
</feature>
<evidence type="ECO:0000259" key="5">
    <source>
        <dbReference type="Pfam" id="PF24784"/>
    </source>
</evidence>
<accession>A0AA88Y5P7</accession>
<feature type="domain" description="Copper type II ascorbate-dependent monooxygenase N-terminal" evidence="3">
    <location>
        <begin position="172"/>
        <end position="295"/>
    </location>
</feature>
<dbReference type="Proteomes" id="UP001186944">
    <property type="component" value="Unassembled WGS sequence"/>
</dbReference>
<dbReference type="Gene3D" id="2.60.120.230">
    <property type="match status" value="1"/>
</dbReference>
<reference evidence="6" key="1">
    <citation type="submission" date="2019-08" db="EMBL/GenBank/DDBJ databases">
        <title>The improved chromosome-level genome for the pearl oyster Pinctada fucata martensii using PacBio sequencing and Hi-C.</title>
        <authorList>
            <person name="Zheng Z."/>
        </authorList>
    </citation>
    <scope>NUCLEOTIDE SEQUENCE</scope>
    <source>
        <strain evidence="6">ZZ-2019</strain>
        <tissue evidence="6">Adductor muscle</tissue>
    </source>
</reference>
<evidence type="ECO:0000313" key="6">
    <source>
        <dbReference type="EMBL" id="KAK3098156.1"/>
    </source>
</evidence>
<feature type="domain" description="Temptin Cys/Cys disulfide" evidence="5">
    <location>
        <begin position="38"/>
        <end position="136"/>
    </location>
</feature>
<dbReference type="InterPro" id="IPR036939">
    <property type="entry name" value="Cu2_ascorb_mOase_N_sf"/>
</dbReference>
<name>A0AA88Y5P7_PINIB</name>
<gene>
    <name evidence="6" type="ORF">FSP39_016749</name>
</gene>
<protein>
    <submittedName>
        <fullName evidence="6">Uncharacterized protein</fullName>
    </submittedName>
</protein>
<dbReference type="InterPro" id="IPR057626">
    <property type="entry name" value="S-S_Temptin"/>
</dbReference>
<dbReference type="GO" id="GO:0005507">
    <property type="term" value="F:copper ion binding"/>
    <property type="evidence" value="ECO:0007669"/>
    <property type="project" value="InterPro"/>
</dbReference>
<dbReference type="GO" id="GO:0004500">
    <property type="term" value="F:dopamine beta-monooxygenase activity"/>
    <property type="evidence" value="ECO:0007669"/>
    <property type="project" value="InterPro"/>
</dbReference>
<organism evidence="6 7">
    <name type="scientific">Pinctada imbricata</name>
    <name type="common">Atlantic pearl-oyster</name>
    <name type="synonym">Pinctada martensii</name>
    <dbReference type="NCBI Taxonomy" id="66713"/>
    <lineage>
        <taxon>Eukaryota</taxon>
        <taxon>Metazoa</taxon>
        <taxon>Spiralia</taxon>
        <taxon>Lophotrochozoa</taxon>
        <taxon>Mollusca</taxon>
        <taxon>Bivalvia</taxon>
        <taxon>Autobranchia</taxon>
        <taxon>Pteriomorphia</taxon>
        <taxon>Pterioida</taxon>
        <taxon>Pterioidea</taxon>
        <taxon>Pteriidae</taxon>
        <taxon>Pinctada</taxon>
    </lineage>
</organism>